<accession>A0A8E2E0U4</accession>
<dbReference type="EMBL" id="KV745343">
    <property type="protein sequence ID" value="OCK75252.1"/>
    <property type="molecule type" value="Genomic_DNA"/>
</dbReference>
<dbReference type="AlphaFoldDB" id="A0A8E2E0U4"/>
<gene>
    <name evidence="2" type="ORF">K432DRAFT_446823</name>
</gene>
<evidence type="ECO:0000313" key="3">
    <source>
        <dbReference type="Proteomes" id="UP000250266"/>
    </source>
</evidence>
<keyword evidence="3" id="KW-1185">Reference proteome</keyword>
<proteinExistence type="predicted"/>
<feature type="region of interest" description="Disordered" evidence="1">
    <location>
        <begin position="280"/>
        <end position="307"/>
    </location>
</feature>
<evidence type="ECO:0000256" key="1">
    <source>
        <dbReference type="SAM" id="MobiDB-lite"/>
    </source>
</evidence>
<evidence type="ECO:0000313" key="2">
    <source>
        <dbReference type="EMBL" id="OCK75252.1"/>
    </source>
</evidence>
<dbReference type="OrthoDB" id="8062037at2759"/>
<protein>
    <submittedName>
        <fullName evidence="2">Uncharacterized protein</fullName>
    </submittedName>
</protein>
<name>A0A8E2E0U4_9PEZI</name>
<feature type="region of interest" description="Disordered" evidence="1">
    <location>
        <begin position="446"/>
        <end position="466"/>
    </location>
</feature>
<dbReference type="Proteomes" id="UP000250266">
    <property type="component" value="Unassembled WGS sequence"/>
</dbReference>
<sequence>MAMNQPANLAVSPLWDPKTTLGFDPHPTFHCIGQAPSARRRCTKPIAKHNTAGILNLIATLSSRQPDADTMDADLVRLAKMAICRTNNHQNQVPAMVERWKGLIRSLPTPEAPASALPPTSIQPVHTVIPAYSASMNLNEARMEVLVRRDLLLERLEKIIQEVSDENGAQPANSARLNEVRAEVLIRRDLLLERLEQIIQRVLGENGAQPANSARLNEARTEVLIRRDLLLERLEQAIQRVSDENGAQPANSALLNEAMAEVLIRRDLLLERLEQAIQQGLEGNGTRPAPSEPAPTAPQEAAPPLRVHTVDIPNIELALQTRGNYRPGTADAPTLPPVNTIPPPMPANTNNGIAAAPHPSTCFINHVPRRHISADCGICRESMMGLPLRDLVWCKSTCGQSVHKMLNAGEQTHGCLTGVEENSSGFTIRSLDRSERAPGAEVEAEDNFGGVVGGDSGHAEAEKGGF</sequence>
<feature type="compositionally biased region" description="Basic and acidic residues" evidence="1">
    <location>
        <begin position="457"/>
        <end position="466"/>
    </location>
</feature>
<reference evidence="2 3" key="1">
    <citation type="journal article" date="2016" name="Nat. Commun.">
        <title>Ectomycorrhizal ecology is imprinted in the genome of the dominant symbiotic fungus Cenococcum geophilum.</title>
        <authorList>
            <consortium name="DOE Joint Genome Institute"/>
            <person name="Peter M."/>
            <person name="Kohler A."/>
            <person name="Ohm R.A."/>
            <person name="Kuo A."/>
            <person name="Krutzmann J."/>
            <person name="Morin E."/>
            <person name="Arend M."/>
            <person name="Barry K.W."/>
            <person name="Binder M."/>
            <person name="Choi C."/>
            <person name="Clum A."/>
            <person name="Copeland A."/>
            <person name="Grisel N."/>
            <person name="Haridas S."/>
            <person name="Kipfer T."/>
            <person name="LaButti K."/>
            <person name="Lindquist E."/>
            <person name="Lipzen A."/>
            <person name="Maire R."/>
            <person name="Meier B."/>
            <person name="Mihaltcheva S."/>
            <person name="Molinier V."/>
            <person name="Murat C."/>
            <person name="Poggeler S."/>
            <person name="Quandt C.A."/>
            <person name="Sperisen C."/>
            <person name="Tritt A."/>
            <person name="Tisserant E."/>
            <person name="Crous P.W."/>
            <person name="Henrissat B."/>
            <person name="Nehls U."/>
            <person name="Egli S."/>
            <person name="Spatafora J.W."/>
            <person name="Grigoriev I.V."/>
            <person name="Martin F.M."/>
        </authorList>
    </citation>
    <scope>NUCLEOTIDE SEQUENCE [LARGE SCALE GENOMIC DNA]</scope>
    <source>
        <strain evidence="2 3">CBS 459.81</strain>
    </source>
</reference>
<organism evidence="2 3">
    <name type="scientific">Lepidopterella palustris CBS 459.81</name>
    <dbReference type="NCBI Taxonomy" id="1314670"/>
    <lineage>
        <taxon>Eukaryota</taxon>
        <taxon>Fungi</taxon>
        <taxon>Dikarya</taxon>
        <taxon>Ascomycota</taxon>
        <taxon>Pezizomycotina</taxon>
        <taxon>Dothideomycetes</taxon>
        <taxon>Pleosporomycetidae</taxon>
        <taxon>Mytilinidiales</taxon>
        <taxon>Argynnaceae</taxon>
        <taxon>Lepidopterella</taxon>
    </lineage>
</organism>